<keyword evidence="3" id="KW-1185">Reference proteome</keyword>
<organism evidence="2 3">
    <name type="scientific">Rhizoctonia solani</name>
    <dbReference type="NCBI Taxonomy" id="456999"/>
    <lineage>
        <taxon>Eukaryota</taxon>
        <taxon>Fungi</taxon>
        <taxon>Dikarya</taxon>
        <taxon>Basidiomycota</taxon>
        <taxon>Agaricomycotina</taxon>
        <taxon>Agaricomycetes</taxon>
        <taxon>Cantharellales</taxon>
        <taxon>Ceratobasidiaceae</taxon>
        <taxon>Rhizoctonia</taxon>
    </lineage>
</organism>
<evidence type="ECO:0000313" key="3">
    <source>
        <dbReference type="Proteomes" id="UP000044841"/>
    </source>
</evidence>
<accession>A0A0K6G564</accession>
<evidence type="ECO:0008006" key="4">
    <source>
        <dbReference type="Google" id="ProtNLM"/>
    </source>
</evidence>
<name>A0A0K6G564_9AGAM</name>
<dbReference type="Proteomes" id="UP000044841">
    <property type="component" value="Unassembled WGS sequence"/>
</dbReference>
<reference evidence="2 3" key="1">
    <citation type="submission" date="2015-07" db="EMBL/GenBank/DDBJ databases">
        <authorList>
            <person name="Noorani M."/>
        </authorList>
    </citation>
    <scope>NUCLEOTIDE SEQUENCE [LARGE SCALE GENOMIC DNA]</scope>
    <source>
        <strain evidence="2">BBA 69670</strain>
    </source>
</reference>
<dbReference type="EMBL" id="CYGV01001400">
    <property type="protein sequence ID" value="CUA73772.1"/>
    <property type="molecule type" value="Genomic_DNA"/>
</dbReference>
<proteinExistence type="predicted"/>
<protein>
    <recommendedName>
        <fullName evidence="4">BTB domain-containing protein</fullName>
    </recommendedName>
</protein>
<gene>
    <name evidence="2" type="ORF">RSOLAG22IIIB_01289</name>
</gene>
<evidence type="ECO:0000313" key="2">
    <source>
        <dbReference type="EMBL" id="CUA73772.1"/>
    </source>
</evidence>
<feature type="region of interest" description="Disordered" evidence="1">
    <location>
        <begin position="13"/>
        <end position="43"/>
    </location>
</feature>
<evidence type="ECO:0000256" key="1">
    <source>
        <dbReference type="SAM" id="MobiDB-lite"/>
    </source>
</evidence>
<dbReference type="AlphaFoldDB" id="A0A0K6G564"/>
<sequence>MNNKNSKLFVQGARSETAFGTNTQDPLDDVKRPTTKPSSARFSESLMTPGQTPIIYDLNGANIELQVNNMIIKTHETYVSKFAYLNQLIEKARLANPQADIINIAIAGDNKLEDDFLNTFKIMSASSIEKCGTSETEFLVSAVRISSEYGYPALCAFCVDKLEKSTTDPMIQQLLVARELESIRQSLKELERVYRELSEHVDPYWRIAKAQELRQQAGFSESKSNGTSPCLCILLLIIFCFICASGA</sequence>